<keyword evidence="3 5" id="KW-0808">Transferase</keyword>
<evidence type="ECO:0000256" key="1">
    <source>
        <dbReference type="ARBA" id="ARBA00009481"/>
    </source>
</evidence>
<dbReference type="SUPFAM" id="SSF53756">
    <property type="entry name" value="UDP-Glycosyltransferase/glycogen phosphorylase"/>
    <property type="match status" value="1"/>
</dbReference>
<gene>
    <name evidence="5" type="ORF">GO499_02225</name>
</gene>
<dbReference type="InterPro" id="IPR001296">
    <property type="entry name" value="Glyco_trans_1"/>
</dbReference>
<dbReference type="AlphaFoldDB" id="A0A6P1T0P0"/>
<organism evidence="5 6">
    <name type="scientific">Algicella marina</name>
    <dbReference type="NCBI Taxonomy" id="2683284"/>
    <lineage>
        <taxon>Bacteria</taxon>
        <taxon>Pseudomonadati</taxon>
        <taxon>Pseudomonadota</taxon>
        <taxon>Alphaproteobacteria</taxon>
        <taxon>Rhodobacterales</taxon>
        <taxon>Paracoccaceae</taxon>
        <taxon>Algicella</taxon>
    </lineage>
</organism>
<evidence type="ECO:0000259" key="4">
    <source>
        <dbReference type="Pfam" id="PF00534"/>
    </source>
</evidence>
<dbReference type="Proteomes" id="UP000464495">
    <property type="component" value="Chromosome"/>
</dbReference>
<dbReference type="PANTHER" id="PTHR12526:SF640">
    <property type="entry name" value="COLANIC ACID BIOSYNTHESIS GLYCOSYLTRANSFERASE WCAL-RELATED"/>
    <property type="match status" value="1"/>
</dbReference>
<evidence type="ECO:0000313" key="5">
    <source>
        <dbReference type="EMBL" id="QHQ34082.1"/>
    </source>
</evidence>
<dbReference type="Pfam" id="PF00534">
    <property type="entry name" value="Glycos_transf_1"/>
    <property type="match status" value="1"/>
</dbReference>
<dbReference type="NCBIfam" id="NF041876">
    <property type="entry name" value="EPS_EpsE"/>
    <property type="match status" value="1"/>
</dbReference>
<dbReference type="Gene3D" id="3.40.50.2000">
    <property type="entry name" value="Glycogen Phosphorylase B"/>
    <property type="match status" value="2"/>
</dbReference>
<dbReference type="KEGG" id="amaq:GO499_02225"/>
<dbReference type="CDD" id="cd03801">
    <property type="entry name" value="GT4_PimA-like"/>
    <property type="match status" value="1"/>
</dbReference>
<evidence type="ECO:0000313" key="6">
    <source>
        <dbReference type="Proteomes" id="UP000464495"/>
    </source>
</evidence>
<dbReference type="EMBL" id="CP046620">
    <property type="protein sequence ID" value="QHQ34082.1"/>
    <property type="molecule type" value="Genomic_DNA"/>
</dbReference>
<dbReference type="PANTHER" id="PTHR12526">
    <property type="entry name" value="GLYCOSYLTRANSFERASE"/>
    <property type="match status" value="1"/>
</dbReference>
<proteinExistence type="inferred from homology"/>
<comment type="similarity">
    <text evidence="1">Belongs to the glycosyltransferase group 1 family. Glycosyltransferase 4 subfamily.</text>
</comment>
<evidence type="ECO:0000256" key="3">
    <source>
        <dbReference type="ARBA" id="ARBA00022679"/>
    </source>
</evidence>
<sequence>MPKIGKIAYLIPQFPGQTHMFFWREIGEVEARGTGVEVFSTRMPPAGLISHAWSQAAIARTTYLFNLRPLSAAQALAAIPWKHLRADIRQEGKGLLKEILLCAPAARELARQAKARGARHVHVHSCGRSALIAALAKLMHGLSYSLTLHGPMSDYGIGQPLKWRHAAFATIITEKLLAEVQTDLAGNLPPVLRVQAMGVDVETLKRSEPYTPPQPREPVRIFACGRLNVVKGHQDLCDAIAMLTARGIDATLEIAGEDDAGGSGFRKVLEEKIAAEGLADRVTMLGAIDADAVRQKLLEAHIFVLASWHEPLGVAYMEAMSCEVPTVGTAAGGVRELITDGVDGYLVEPRSPQALADTLERIIGNPEEAETVAKQGRQRIVKAFRSSLGAETILNEVESLVI</sequence>
<feature type="domain" description="Glycosyl transferase family 1" evidence="4">
    <location>
        <begin position="217"/>
        <end position="379"/>
    </location>
</feature>
<dbReference type="RefSeq" id="WP_161860653.1">
    <property type="nucleotide sequence ID" value="NZ_CP046620.1"/>
</dbReference>
<name>A0A6P1T0P0_9RHOB</name>
<reference evidence="5 6" key="1">
    <citation type="submission" date="2019-12" db="EMBL/GenBank/DDBJ databases">
        <title>Complete genome sequence of Algicella marina strain 9Alg 56(T) isolated from the red alga Tichocarpus crinitus.</title>
        <authorList>
            <person name="Kim S.-G."/>
            <person name="Nedashkovskaya O.I."/>
        </authorList>
    </citation>
    <scope>NUCLEOTIDE SEQUENCE [LARGE SCALE GENOMIC DNA]</scope>
    <source>
        <strain evidence="5 6">9Alg 56</strain>
    </source>
</reference>
<keyword evidence="2" id="KW-0328">Glycosyltransferase</keyword>
<protein>
    <submittedName>
        <fullName evidence="5">Glycosyltransferase</fullName>
    </submittedName>
</protein>
<keyword evidence="6" id="KW-1185">Reference proteome</keyword>
<accession>A0A6P1T0P0</accession>
<dbReference type="GO" id="GO:0016757">
    <property type="term" value="F:glycosyltransferase activity"/>
    <property type="evidence" value="ECO:0007669"/>
    <property type="project" value="UniProtKB-KW"/>
</dbReference>
<evidence type="ECO:0000256" key="2">
    <source>
        <dbReference type="ARBA" id="ARBA00022676"/>
    </source>
</evidence>